<protein>
    <submittedName>
        <fullName evidence="2">Multicopper oxidase domain-containing protein</fullName>
    </submittedName>
</protein>
<evidence type="ECO:0000259" key="1">
    <source>
        <dbReference type="Pfam" id="PF07731"/>
    </source>
</evidence>
<dbReference type="GO" id="GO:0005507">
    <property type="term" value="F:copper ion binding"/>
    <property type="evidence" value="ECO:0007669"/>
    <property type="project" value="InterPro"/>
</dbReference>
<evidence type="ECO:0000313" key="2">
    <source>
        <dbReference type="EMBL" id="MBJ6724175.1"/>
    </source>
</evidence>
<proteinExistence type="predicted"/>
<dbReference type="Proteomes" id="UP000636888">
    <property type="component" value="Unassembled WGS sequence"/>
</dbReference>
<dbReference type="InterPro" id="IPR045087">
    <property type="entry name" value="Cu-oxidase_fam"/>
</dbReference>
<comment type="caution">
    <text evidence="2">The sequence shown here is derived from an EMBL/GenBank/DDBJ whole genome shotgun (WGS) entry which is preliminary data.</text>
</comment>
<dbReference type="Pfam" id="PF07731">
    <property type="entry name" value="Cu-oxidase_2"/>
    <property type="match status" value="1"/>
</dbReference>
<dbReference type="GO" id="GO:0016491">
    <property type="term" value="F:oxidoreductase activity"/>
    <property type="evidence" value="ECO:0007669"/>
    <property type="project" value="InterPro"/>
</dbReference>
<dbReference type="EMBL" id="JAEMHM010000004">
    <property type="protein sequence ID" value="MBJ6724175.1"/>
    <property type="molecule type" value="Genomic_DNA"/>
</dbReference>
<reference evidence="2" key="1">
    <citation type="submission" date="2020-12" db="EMBL/GenBank/DDBJ databases">
        <title>Geomonas sp. Red875, isolated from river sediment.</title>
        <authorList>
            <person name="Xu Z."/>
            <person name="Zhang Z."/>
            <person name="Masuda Y."/>
            <person name="Itoh H."/>
            <person name="Senoo K."/>
        </authorList>
    </citation>
    <scope>NUCLEOTIDE SEQUENCE</scope>
    <source>
        <strain evidence="2">Red875</strain>
    </source>
</reference>
<name>A0A8J7JKT7_9BACT</name>
<gene>
    <name evidence="2" type="ORF">JFN93_05595</name>
</gene>
<sequence length="717" mass="77865">MMVKTRSVIATLATAFTFLCSSVVPVFGFNQSPAIPLFRTTLRGVGPGGIPVALPDPKKAPVTGVTHYTIDIRQFKDQILPEGWPRTTFWGYNPTIGLGGNTTPTLLGGIIIGQKGTPIQITFRNKLAVENHILPVDTTIPGSEPGVPVNRTSVHLHGGLVPWISDGGPNSWFGTSGDVGPSFLNNQVLNPGANPGEAEYYYPMNQSARFMWYHDHAMGITRLNAYAGVASGLIIRDNFEKALIQEGLPEFIEDGGNEIPLVIQDKIFVGKHIATSDPTWTGLKDYGSLWYAHTYDPSRWDLLSGGKPLPDPSAVPEFFADTMLVNGTAYPKVTVQARRYRLRLLNACNARFLNLQLYLADSSKEGITLDASGNPTNAPFLNHAAGDTPNFLQIGTEGGFLSKPAMVASNVPLVVPAPVSGAVDPSLVQKSLLVGPAERPDLLVDFSDVQPGTDVVLYNDAPAPFPMGDPVNDYFPGLNNGNSVNLTTQPGFGPNTRVLMRFHVEAALPPKDPTLKIGTATNLARGIDPNLVPWESDRVPPAVAKRFLTLNEYHDDYGRLIQILGNEANPFGSPYDMMATYLDYGRAPGQSAMVMASRENVKDGDTEVWEIYNTTGDVHPMHFHLVNVQVINRQGFDSLSYPYVAKGPVIPPDPNERGWKETVLNYPGTVTRVIMKFDLSKAGIISQEGKPIEVPPSPRTGGAEYVCIVDPIFRTIV</sequence>
<dbReference type="RefSeq" id="WP_199383019.1">
    <property type="nucleotide sequence ID" value="NZ_JAEMHM010000004.1"/>
</dbReference>
<dbReference type="PANTHER" id="PTHR48267:SF1">
    <property type="entry name" value="BILIRUBIN OXIDASE"/>
    <property type="match status" value="1"/>
</dbReference>
<dbReference type="CDD" id="cd13844">
    <property type="entry name" value="CuRO_1_BOD_CotA_like"/>
    <property type="match status" value="1"/>
</dbReference>
<feature type="domain" description="Plastocyanin-like" evidence="1">
    <location>
        <begin position="597"/>
        <end position="678"/>
    </location>
</feature>
<accession>A0A8J7JKT7</accession>
<dbReference type="Gene3D" id="2.60.40.420">
    <property type="entry name" value="Cupredoxins - blue copper proteins"/>
    <property type="match status" value="3"/>
</dbReference>
<dbReference type="AlphaFoldDB" id="A0A8J7JKT7"/>
<organism evidence="2 3">
    <name type="scientific">Geomesophilobacter sediminis</name>
    <dbReference type="NCBI Taxonomy" id="2798584"/>
    <lineage>
        <taxon>Bacteria</taxon>
        <taxon>Pseudomonadati</taxon>
        <taxon>Thermodesulfobacteriota</taxon>
        <taxon>Desulfuromonadia</taxon>
        <taxon>Geobacterales</taxon>
        <taxon>Geobacteraceae</taxon>
        <taxon>Geomesophilobacter</taxon>
    </lineage>
</organism>
<dbReference type="InterPro" id="IPR011706">
    <property type="entry name" value="Cu-oxidase_C"/>
</dbReference>
<keyword evidence="3" id="KW-1185">Reference proteome</keyword>
<dbReference type="PANTHER" id="PTHR48267">
    <property type="entry name" value="CUPREDOXIN SUPERFAMILY PROTEIN"/>
    <property type="match status" value="1"/>
</dbReference>
<dbReference type="InterPro" id="IPR008972">
    <property type="entry name" value="Cupredoxin"/>
</dbReference>
<evidence type="ECO:0000313" key="3">
    <source>
        <dbReference type="Proteomes" id="UP000636888"/>
    </source>
</evidence>
<dbReference type="SUPFAM" id="SSF49503">
    <property type="entry name" value="Cupredoxins"/>
    <property type="match status" value="3"/>
</dbReference>